<dbReference type="GO" id="GO:0005506">
    <property type="term" value="F:iron ion binding"/>
    <property type="evidence" value="ECO:0007669"/>
    <property type="project" value="InterPro"/>
</dbReference>
<evidence type="ECO:0000256" key="11">
    <source>
        <dbReference type="ARBA" id="ARBA00023002"/>
    </source>
</evidence>
<dbReference type="FunFam" id="3.10.450.80:FF:000001">
    <property type="entry name" value="60S ribosomal protein L44"/>
    <property type="match status" value="1"/>
</dbReference>
<dbReference type="GO" id="GO:0006412">
    <property type="term" value="P:translation"/>
    <property type="evidence" value="ECO:0007669"/>
    <property type="project" value="InterPro"/>
</dbReference>
<dbReference type="Proteomes" id="UP000001554">
    <property type="component" value="Chromosome 13"/>
</dbReference>
<dbReference type="HAMAP" id="MF_01476">
    <property type="entry name" value="Ribosomal_L44e"/>
    <property type="match status" value="1"/>
</dbReference>
<dbReference type="GO" id="GO:0016712">
    <property type="term" value="F:oxidoreductase activity, acting on paired donors, with incorporation or reduction of molecular oxygen, reduced flavin or flavoprotein as one donor, and incorporation of one atom of oxygen"/>
    <property type="evidence" value="ECO:0000318"/>
    <property type="project" value="GO_Central"/>
</dbReference>
<keyword evidence="12" id="KW-0408">Iron</keyword>
<evidence type="ECO:0000256" key="13">
    <source>
        <dbReference type="ARBA" id="ARBA00023033"/>
    </source>
</evidence>
<dbReference type="GO" id="GO:0020037">
    <property type="term" value="F:heme binding"/>
    <property type="evidence" value="ECO:0000318"/>
    <property type="project" value="GO_Central"/>
</dbReference>
<dbReference type="InterPro" id="IPR001128">
    <property type="entry name" value="Cyt_P450"/>
</dbReference>
<dbReference type="Gene3D" id="3.10.450.80">
    <property type="match status" value="1"/>
</dbReference>
<keyword evidence="19" id="KW-1185">Reference proteome</keyword>
<evidence type="ECO:0000256" key="9">
    <source>
        <dbReference type="ARBA" id="ARBA00022848"/>
    </source>
</evidence>
<evidence type="ECO:0000256" key="6">
    <source>
        <dbReference type="ARBA" id="ARBA00022617"/>
    </source>
</evidence>
<dbReference type="InterPro" id="IPR053708">
    <property type="entry name" value="Ribosomal_LSU_eL42"/>
</dbReference>
<evidence type="ECO:0000256" key="7">
    <source>
        <dbReference type="ARBA" id="ARBA00022723"/>
    </source>
</evidence>
<dbReference type="GO" id="GO:0005737">
    <property type="term" value="C:cytoplasm"/>
    <property type="evidence" value="ECO:0000318"/>
    <property type="project" value="GO_Central"/>
</dbReference>
<dbReference type="PRINTS" id="PR00463">
    <property type="entry name" value="EP450I"/>
</dbReference>
<dbReference type="GO" id="GO:0006082">
    <property type="term" value="P:organic acid metabolic process"/>
    <property type="evidence" value="ECO:0000318"/>
    <property type="project" value="GO_Central"/>
</dbReference>
<keyword evidence="11" id="KW-0560">Oxidoreductase</keyword>
<dbReference type="GO" id="GO:0006805">
    <property type="term" value="P:xenobiotic metabolic process"/>
    <property type="evidence" value="ECO:0000318"/>
    <property type="project" value="GO_Central"/>
</dbReference>
<dbReference type="GO" id="GO:0005840">
    <property type="term" value="C:ribosome"/>
    <property type="evidence" value="ECO:0007669"/>
    <property type="project" value="UniProtKB-KW"/>
</dbReference>
<dbReference type="GO" id="GO:0008202">
    <property type="term" value="P:steroid metabolic process"/>
    <property type="evidence" value="ECO:0000318"/>
    <property type="project" value="GO_Central"/>
</dbReference>
<keyword evidence="13" id="KW-0503">Monooxygenase</keyword>
<dbReference type="GeneID" id="118429635"/>
<evidence type="ECO:0000313" key="19">
    <source>
        <dbReference type="Proteomes" id="UP000001554"/>
    </source>
</evidence>
<dbReference type="InterPro" id="IPR011332">
    <property type="entry name" value="Ribosomal_zn-bd"/>
</dbReference>
<evidence type="ECO:0000256" key="12">
    <source>
        <dbReference type="ARBA" id="ARBA00023004"/>
    </source>
</evidence>
<sequence length="568" mass="65713">MSLIYDIPGLLDFSTLLLGIVVFLMTYAYVTRPKNLPPGPWSLPIVGNLPTLILAKGKIHHTFGEWRKKYGAIVFFKIGTLNAVCLNDYDVIREAYVRRSDMFGNRPTNLRVVNELFDQKGILSASLSPQWQERRKFVRGGLGFGNRGIEDKVLEEALNMQTELLKTKSKSFNIRRMLQQAVTNVLCSMLFGKRWDYESQTFQDLMESLDVVFHRSSIFFVQENVFPYVPWFLKRGDKKKARLERILEHVRAEIKEHKETFNRDDIRDFIDAFLLEMLNRPDTCTDPDDGAFTDRHLEITVLDLFLAGTETVSTALWWACLLLILNPDIQHKVQEEIEEVIGREGRPTMALRTQMPYTTATVTEIQRYRSASTIGIPHAVPRDTDFYGYTIPKDTLVFGGQWQVHHDPELFPDPEKFNPGRFIDSDGKFKKDEHMMPFSMAKRITCRPLCACVIPPLSSDIFAKMVNVPKTRRTFCKKCKKHCNHKVTQYKTGKASLYKLGKRRYDRKQSGYGGQTKPIFHKKAKTTKKIVLRLECTDCRAKRMVAIKRCKHFELGGDKKRKGQMIQF</sequence>
<evidence type="ECO:0000256" key="15">
    <source>
        <dbReference type="ARBA" id="ARBA00023274"/>
    </source>
</evidence>
<keyword evidence="10 16" id="KW-0689">Ribosomal protein</keyword>
<dbReference type="GO" id="GO:0008395">
    <property type="term" value="F:steroid hydroxylase activity"/>
    <property type="evidence" value="ECO:0000318"/>
    <property type="project" value="GO_Central"/>
</dbReference>
<evidence type="ECO:0000256" key="3">
    <source>
        <dbReference type="ARBA" id="ARBA00004406"/>
    </source>
</evidence>
<evidence type="ECO:0000256" key="5">
    <source>
        <dbReference type="ARBA" id="ARBA00010617"/>
    </source>
</evidence>
<feature type="transmembrane region" description="Helical" evidence="18">
    <location>
        <begin position="7"/>
        <end position="30"/>
    </location>
</feature>
<dbReference type="PANTHER" id="PTHR24300">
    <property type="entry name" value="CYTOCHROME P450 508A4-RELATED"/>
    <property type="match status" value="1"/>
</dbReference>
<dbReference type="AlphaFoldDB" id="A0A9J7NB74"/>
<keyword evidence="17" id="KW-0175">Coiled coil</keyword>
<dbReference type="PROSITE" id="PS01172">
    <property type="entry name" value="RIBOSOMAL_L44E"/>
    <property type="match status" value="1"/>
</dbReference>
<evidence type="ECO:0000256" key="8">
    <source>
        <dbReference type="ARBA" id="ARBA00022824"/>
    </source>
</evidence>
<organism evidence="19 20">
    <name type="scientific">Branchiostoma floridae</name>
    <name type="common">Florida lancelet</name>
    <name type="synonym">Amphioxus</name>
    <dbReference type="NCBI Taxonomy" id="7739"/>
    <lineage>
        <taxon>Eukaryota</taxon>
        <taxon>Metazoa</taxon>
        <taxon>Chordata</taxon>
        <taxon>Cephalochordata</taxon>
        <taxon>Leptocardii</taxon>
        <taxon>Amphioxiformes</taxon>
        <taxon>Branchiostomatidae</taxon>
        <taxon>Branchiostoma</taxon>
    </lineage>
</organism>
<dbReference type="InterPro" id="IPR002401">
    <property type="entry name" value="Cyt_P450_E_grp-I"/>
</dbReference>
<evidence type="ECO:0000256" key="4">
    <source>
        <dbReference type="ARBA" id="ARBA00009364"/>
    </source>
</evidence>
<comment type="similarity">
    <text evidence="5">Belongs to the cytochrome P450 family.</text>
</comment>
<keyword evidence="15 16" id="KW-0687">Ribonucleoprotein</keyword>
<evidence type="ECO:0000256" key="18">
    <source>
        <dbReference type="SAM" id="Phobius"/>
    </source>
</evidence>
<dbReference type="PANTHER" id="PTHR24300:SF403">
    <property type="entry name" value="CYTOCHROME P450 306A1"/>
    <property type="match status" value="1"/>
</dbReference>
<reference evidence="19" key="1">
    <citation type="journal article" date="2020" name="Nat. Ecol. Evol.">
        <title>Deeply conserved synteny resolves early events in vertebrate evolution.</title>
        <authorList>
            <person name="Simakov O."/>
            <person name="Marletaz F."/>
            <person name="Yue J.X."/>
            <person name="O'Connell B."/>
            <person name="Jenkins J."/>
            <person name="Brandt A."/>
            <person name="Calef R."/>
            <person name="Tung C.H."/>
            <person name="Huang T.K."/>
            <person name="Schmutz J."/>
            <person name="Satoh N."/>
            <person name="Yu J.K."/>
            <person name="Putnam N.H."/>
            <person name="Green R.E."/>
            <person name="Rokhsar D.S."/>
        </authorList>
    </citation>
    <scope>NUCLEOTIDE SEQUENCE [LARGE SCALE GENOMIC DNA]</scope>
    <source>
        <strain evidence="19">S238N-H82</strain>
    </source>
</reference>
<evidence type="ECO:0000256" key="2">
    <source>
        <dbReference type="ARBA" id="ARBA00004174"/>
    </source>
</evidence>
<evidence type="ECO:0000256" key="1">
    <source>
        <dbReference type="ARBA" id="ARBA00001971"/>
    </source>
</evidence>
<dbReference type="Gene3D" id="1.10.630.10">
    <property type="entry name" value="Cytochrome P450"/>
    <property type="match status" value="1"/>
</dbReference>
<dbReference type="KEGG" id="bfo:118429635"/>
<keyword evidence="7" id="KW-0479">Metal-binding</keyword>
<protein>
    <submittedName>
        <fullName evidence="20">Cytochrome P450 2J6-like isoform X1</fullName>
    </submittedName>
</protein>
<dbReference type="Pfam" id="PF00935">
    <property type="entry name" value="Ribosomal_L44"/>
    <property type="match status" value="1"/>
</dbReference>
<evidence type="ECO:0000256" key="16">
    <source>
        <dbReference type="RuleBase" id="RU000666"/>
    </source>
</evidence>
<dbReference type="PRINTS" id="PR00385">
    <property type="entry name" value="P450"/>
</dbReference>
<dbReference type="Pfam" id="PF00067">
    <property type="entry name" value="p450"/>
    <property type="match status" value="1"/>
</dbReference>
<reference evidence="20" key="2">
    <citation type="submission" date="2025-08" db="UniProtKB">
        <authorList>
            <consortium name="RefSeq"/>
        </authorList>
    </citation>
    <scope>IDENTIFICATION</scope>
    <source>
        <strain evidence="20">S238N-H82</strain>
        <tissue evidence="20">Testes</tissue>
    </source>
</reference>
<evidence type="ECO:0000256" key="17">
    <source>
        <dbReference type="SAM" id="Coils"/>
    </source>
</evidence>
<comment type="similarity">
    <text evidence="4 16">Belongs to the eukaryotic ribosomal protein eL42 family.</text>
</comment>
<name>A0A9J7NB74_BRAFL</name>
<dbReference type="GO" id="GO:1990904">
    <property type="term" value="C:ribonucleoprotein complex"/>
    <property type="evidence" value="ECO:0007669"/>
    <property type="project" value="UniProtKB-KW"/>
</dbReference>
<keyword evidence="14 18" id="KW-0472">Membrane</keyword>
<gene>
    <name evidence="20" type="primary">LOC118429635</name>
</gene>
<evidence type="ECO:0000256" key="10">
    <source>
        <dbReference type="ARBA" id="ARBA00022980"/>
    </source>
</evidence>
<dbReference type="SUPFAM" id="SSF57829">
    <property type="entry name" value="Zn-binding ribosomal proteins"/>
    <property type="match status" value="1"/>
</dbReference>
<proteinExistence type="inferred from homology"/>
<feature type="coiled-coil region" evidence="17">
    <location>
        <begin position="233"/>
        <end position="260"/>
    </location>
</feature>
<dbReference type="GO" id="GO:0003735">
    <property type="term" value="F:structural constituent of ribosome"/>
    <property type="evidence" value="ECO:0007669"/>
    <property type="project" value="InterPro"/>
</dbReference>
<keyword evidence="8" id="KW-0256">Endoplasmic reticulum</keyword>
<dbReference type="FunFam" id="1.10.630.10:FF:000238">
    <property type="entry name" value="Cytochrome P450 2A6"/>
    <property type="match status" value="1"/>
</dbReference>
<evidence type="ECO:0000313" key="20">
    <source>
        <dbReference type="RefSeq" id="XP_035696091.1"/>
    </source>
</evidence>
<comment type="cofactor">
    <cofactor evidence="1">
        <name>heme</name>
        <dbReference type="ChEBI" id="CHEBI:30413"/>
    </cofactor>
</comment>
<dbReference type="InterPro" id="IPR036396">
    <property type="entry name" value="Cyt_P450_sf"/>
</dbReference>
<evidence type="ECO:0000256" key="14">
    <source>
        <dbReference type="ARBA" id="ARBA00023136"/>
    </source>
</evidence>
<accession>A0A9J7NB74</accession>
<keyword evidence="18" id="KW-1133">Transmembrane helix</keyword>
<dbReference type="RefSeq" id="XP_035696091.1">
    <property type="nucleotide sequence ID" value="XM_035840198.1"/>
</dbReference>
<keyword evidence="9" id="KW-0492">Microsome</keyword>
<dbReference type="InterPro" id="IPR000552">
    <property type="entry name" value="Ribosomal_eL44"/>
</dbReference>
<keyword evidence="6" id="KW-0349">Heme</keyword>
<dbReference type="InterPro" id="IPR050182">
    <property type="entry name" value="Cytochrome_P450_fam2"/>
</dbReference>
<dbReference type="OrthoDB" id="2967263at2759"/>
<dbReference type="GO" id="GO:0005789">
    <property type="term" value="C:endoplasmic reticulum membrane"/>
    <property type="evidence" value="ECO:0007669"/>
    <property type="project" value="UniProtKB-SubCell"/>
</dbReference>
<comment type="subcellular location">
    <subcellularLocation>
        <location evidence="3">Endoplasmic reticulum membrane</location>
        <topology evidence="3">Peripheral membrane protein</topology>
    </subcellularLocation>
    <subcellularLocation>
        <location evidence="2">Microsome membrane</location>
        <topology evidence="2">Peripheral membrane protein</topology>
    </subcellularLocation>
</comment>
<dbReference type="SUPFAM" id="SSF48264">
    <property type="entry name" value="Cytochrome P450"/>
    <property type="match status" value="1"/>
</dbReference>
<keyword evidence="18" id="KW-0812">Transmembrane</keyword>